<dbReference type="PANTHER" id="PTHR47481">
    <property type="match status" value="1"/>
</dbReference>
<dbReference type="Pfam" id="PF22936">
    <property type="entry name" value="Pol_BBD"/>
    <property type="match status" value="1"/>
</dbReference>
<dbReference type="Pfam" id="PF14223">
    <property type="entry name" value="Retrotran_gag_2"/>
    <property type="match status" value="1"/>
</dbReference>
<feature type="region of interest" description="Disordered" evidence="1">
    <location>
        <begin position="160"/>
        <end position="189"/>
    </location>
</feature>
<evidence type="ECO:0000256" key="1">
    <source>
        <dbReference type="SAM" id="MobiDB-lite"/>
    </source>
</evidence>
<sequence>MESLIKPLDGTNYATWCSDIKVLLLDRDCWDIVAEREAAPVKEGDEIDARKLKEFNLRFNRAYTTIYMKVSPQYRTIIEGLTNGAETWKKLKSRFQPDSRARVMALKHEFFSTVIEPDESIGLYTSNLSRIIEQLREAGHPVEDLDQCFQLLRSSSKEIKFKSGNPKQPSRKKVSQDSVPNRHTSSEERTSYLLEALSSSEEGGWIFDSAATTPFCLDKDPFSKFEPVNNQTLVGAVDNITTPIKGKGTVHVKIGNVQIKLSNVAYAPELRKN</sequence>
<evidence type="ECO:0000313" key="3">
    <source>
        <dbReference type="EMBL" id="GBO26122.1"/>
    </source>
</evidence>
<comment type="caution">
    <text evidence="3">The sequence shown here is derived from an EMBL/GenBank/DDBJ whole genome shotgun (WGS) entry which is preliminary data.</text>
</comment>
<feature type="domain" description="Retrovirus-related Pol polyprotein from transposon TNT 1-94-like beta-barrel" evidence="2">
    <location>
        <begin position="205"/>
        <end position="273"/>
    </location>
</feature>
<organism evidence="3 4">
    <name type="scientific">Araneus ventricosus</name>
    <name type="common">Orbweaver spider</name>
    <name type="synonym">Epeira ventricosa</name>
    <dbReference type="NCBI Taxonomy" id="182803"/>
    <lineage>
        <taxon>Eukaryota</taxon>
        <taxon>Metazoa</taxon>
        <taxon>Ecdysozoa</taxon>
        <taxon>Arthropoda</taxon>
        <taxon>Chelicerata</taxon>
        <taxon>Arachnida</taxon>
        <taxon>Araneae</taxon>
        <taxon>Araneomorphae</taxon>
        <taxon>Entelegynae</taxon>
        <taxon>Araneoidea</taxon>
        <taxon>Araneidae</taxon>
        <taxon>Araneus</taxon>
    </lineage>
</organism>
<proteinExistence type="predicted"/>
<gene>
    <name evidence="3" type="ORF">AVEN_110469_1</name>
</gene>
<dbReference type="Proteomes" id="UP000499080">
    <property type="component" value="Unassembled WGS sequence"/>
</dbReference>
<dbReference type="AlphaFoldDB" id="A0A4Y2VND9"/>
<keyword evidence="4" id="KW-1185">Reference proteome</keyword>
<name>A0A4Y2VND9_ARAVE</name>
<dbReference type="EMBL" id="BGPR01049135">
    <property type="protein sequence ID" value="GBO26122.1"/>
    <property type="molecule type" value="Genomic_DNA"/>
</dbReference>
<protein>
    <recommendedName>
        <fullName evidence="2">Retrovirus-related Pol polyprotein from transposon TNT 1-94-like beta-barrel domain-containing protein</fullName>
    </recommendedName>
</protein>
<evidence type="ECO:0000313" key="4">
    <source>
        <dbReference type="Proteomes" id="UP000499080"/>
    </source>
</evidence>
<evidence type="ECO:0000259" key="2">
    <source>
        <dbReference type="Pfam" id="PF22936"/>
    </source>
</evidence>
<dbReference type="InterPro" id="IPR054722">
    <property type="entry name" value="PolX-like_BBD"/>
</dbReference>
<dbReference type="OrthoDB" id="6418978at2759"/>
<accession>A0A4Y2VND9</accession>
<dbReference type="PANTHER" id="PTHR47481:SF7">
    <property type="entry name" value="CCHC-TYPE DOMAIN-CONTAINING PROTEIN"/>
    <property type="match status" value="1"/>
</dbReference>
<reference evidence="3 4" key="1">
    <citation type="journal article" date="2019" name="Sci. Rep.">
        <title>Orb-weaving spider Araneus ventricosus genome elucidates the spidroin gene catalogue.</title>
        <authorList>
            <person name="Kono N."/>
            <person name="Nakamura H."/>
            <person name="Ohtoshi R."/>
            <person name="Moran D.A.P."/>
            <person name="Shinohara A."/>
            <person name="Yoshida Y."/>
            <person name="Fujiwara M."/>
            <person name="Mori M."/>
            <person name="Tomita M."/>
            <person name="Arakawa K."/>
        </authorList>
    </citation>
    <scope>NUCLEOTIDE SEQUENCE [LARGE SCALE GENOMIC DNA]</scope>
</reference>